<keyword evidence="2" id="KW-1185">Reference proteome</keyword>
<dbReference type="AlphaFoldDB" id="A0A9D3YKB1"/>
<reference evidence="1" key="2">
    <citation type="submission" date="2020-11" db="EMBL/GenBank/DDBJ databases">
        <authorList>
            <person name="McCartney M.A."/>
            <person name="Auch B."/>
            <person name="Kono T."/>
            <person name="Mallez S."/>
            <person name="Becker A."/>
            <person name="Gohl D.M."/>
            <person name="Silverstein K.A.T."/>
            <person name="Koren S."/>
            <person name="Bechman K.B."/>
            <person name="Herman A."/>
            <person name="Abrahante J.E."/>
            <person name="Garbe J."/>
        </authorList>
    </citation>
    <scope>NUCLEOTIDE SEQUENCE</scope>
    <source>
        <strain evidence="1">Duluth1</strain>
        <tissue evidence="1">Whole animal</tissue>
    </source>
</reference>
<reference evidence="1" key="1">
    <citation type="journal article" date="2019" name="bioRxiv">
        <title>The Genome of the Zebra Mussel, Dreissena polymorpha: A Resource for Invasive Species Research.</title>
        <authorList>
            <person name="McCartney M.A."/>
            <person name="Auch B."/>
            <person name="Kono T."/>
            <person name="Mallez S."/>
            <person name="Zhang Y."/>
            <person name="Obille A."/>
            <person name="Becker A."/>
            <person name="Abrahante J.E."/>
            <person name="Garbe J."/>
            <person name="Badalamenti J.P."/>
            <person name="Herman A."/>
            <person name="Mangelson H."/>
            <person name="Liachko I."/>
            <person name="Sullivan S."/>
            <person name="Sone E.D."/>
            <person name="Koren S."/>
            <person name="Silverstein K.A.T."/>
            <person name="Beckman K.B."/>
            <person name="Gohl D.M."/>
        </authorList>
    </citation>
    <scope>NUCLEOTIDE SEQUENCE</scope>
    <source>
        <strain evidence="1">Duluth1</strain>
        <tissue evidence="1">Whole animal</tissue>
    </source>
</reference>
<name>A0A9D3YKB1_DREPO</name>
<sequence>MVLRQVMALWREYDCWVTVTRCFTTNDSSMTRIRLFDDNDTVFCDENTIVPRI</sequence>
<evidence type="ECO:0000313" key="2">
    <source>
        <dbReference type="Proteomes" id="UP000828390"/>
    </source>
</evidence>
<comment type="caution">
    <text evidence="1">The sequence shown here is derived from an EMBL/GenBank/DDBJ whole genome shotgun (WGS) entry which is preliminary data.</text>
</comment>
<dbReference type="Proteomes" id="UP000828390">
    <property type="component" value="Unassembled WGS sequence"/>
</dbReference>
<evidence type="ECO:0000313" key="1">
    <source>
        <dbReference type="EMBL" id="KAH3702102.1"/>
    </source>
</evidence>
<protein>
    <submittedName>
        <fullName evidence="1">Uncharacterized protein</fullName>
    </submittedName>
</protein>
<organism evidence="1 2">
    <name type="scientific">Dreissena polymorpha</name>
    <name type="common">Zebra mussel</name>
    <name type="synonym">Mytilus polymorpha</name>
    <dbReference type="NCBI Taxonomy" id="45954"/>
    <lineage>
        <taxon>Eukaryota</taxon>
        <taxon>Metazoa</taxon>
        <taxon>Spiralia</taxon>
        <taxon>Lophotrochozoa</taxon>
        <taxon>Mollusca</taxon>
        <taxon>Bivalvia</taxon>
        <taxon>Autobranchia</taxon>
        <taxon>Heteroconchia</taxon>
        <taxon>Euheterodonta</taxon>
        <taxon>Imparidentia</taxon>
        <taxon>Neoheterodontei</taxon>
        <taxon>Myida</taxon>
        <taxon>Dreissenoidea</taxon>
        <taxon>Dreissenidae</taxon>
        <taxon>Dreissena</taxon>
    </lineage>
</organism>
<proteinExistence type="predicted"/>
<gene>
    <name evidence="1" type="ORF">DPMN_077104</name>
</gene>
<accession>A0A9D3YKB1</accession>
<dbReference type="EMBL" id="JAIWYP010000015">
    <property type="protein sequence ID" value="KAH3702102.1"/>
    <property type="molecule type" value="Genomic_DNA"/>
</dbReference>